<keyword evidence="1" id="KW-0732">Signal</keyword>
<dbReference type="Proteomes" id="UP000095558">
    <property type="component" value="Unassembled WGS sequence"/>
</dbReference>
<evidence type="ECO:0000313" key="2">
    <source>
        <dbReference type="EMBL" id="CUO31778.1"/>
    </source>
</evidence>
<sequence length="223" mass="25296">MKRNVIALALCTVLAISVVGCSSNNTENKNIASDNSKIAIEDTDILSGTWSEDYSRDEVKSLFDKALASVESTAKGYSLEYEVTENEIKEENGESTNDTYVYLDIPEAERLESMYFGFKQYGSDLASGKLEMKMGYNLDRKTILEGQKFEFENLSLAAFSQAFTGNYERDYTELDKQIYDIIKNGTGDEIQTIENNLDGLKETITITDDFLFYKLESRVYNFK</sequence>
<accession>A0A174E5G4</accession>
<organism evidence="2 3">
    <name type="scientific">Clostridium disporicum</name>
    <dbReference type="NCBI Taxonomy" id="84024"/>
    <lineage>
        <taxon>Bacteria</taxon>
        <taxon>Bacillati</taxon>
        <taxon>Bacillota</taxon>
        <taxon>Clostridia</taxon>
        <taxon>Eubacteriales</taxon>
        <taxon>Clostridiaceae</taxon>
        <taxon>Clostridium</taxon>
    </lineage>
</organism>
<reference evidence="2 3" key="1">
    <citation type="submission" date="2015-09" db="EMBL/GenBank/DDBJ databases">
        <authorList>
            <consortium name="Pathogen Informatics"/>
        </authorList>
    </citation>
    <scope>NUCLEOTIDE SEQUENCE [LARGE SCALE GENOMIC DNA]</scope>
    <source>
        <strain evidence="2 3">2789STDY5834855</strain>
    </source>
</reference>
<gene>
    <name evidence="2" type="ORF">ERS852470_01988</name>
</gene>
<evidence type="ECO:0000256" key="1">
    <source>
        <dbReference type="SAM" id="SignalP"/>
    </source>
</evidence>
<keyword evidence="2" id="KW-0449">Lipoprotein</keyword>
<proteinExistence type="predicted"/>
<evidence type="ECO:0000313" key="3">
    <source>
        <dbReference type="Proteomes" id="UP000095558"/>
    </source>
</evidence>
<dbReference type="GeneID" id="83012443"/>
<dbReference type="AlphaFoldDB" id="A0A174E5G4"/>
<protein>
    <submittedName>
        <fullName evidence="2">Lipoprotein</fullName>
    </submittedName>
</protein>
<feature type="chain" id="PRO_5039361418" evidence="1">
    <location>
        <begin position="23"/>
        <end position="223"/>
    </location>
</feature>
<dbReference type="OrthoDB" id="1929962at2"/>
<dbReference type="EMBL" id="CYZV01000020">
    <property type="protein sequence ID" value="CUO31778.1"/>
    <property type="molecule type" value="Genomic_DNA"/>
</dbReference>
<dbReference type="RefSeq" id="WP_042399746.1">
    <property type="nucleotide sequence ID" value="NZ_CYZV01000020.1"/>
</dbReference>
<dbReference type="PROSITE" id="PS51257">
    <property type="entry name" value="PROKAR_LIPOPROTEIN"/>
    <property type="match status" value="1"/>
</dbReference>
<name>A0A174E5G4_9CLOT</name>
<feature type="signal peptide" evidence="1">
    <location>
        <begin position="1"/>
        <end position="22"/>
    </location>
</feature>